<comment type="caution">
    <text evidence="1">The sequence shown here is derived from an EMBL/GenBank/DDBJ whole genome shotgun (WGS) entry which is preliminary data.</text>
</comment>
<accession>A0AAP6MK74</accession>
<dbReference type="RefSeq" id="WP_346050947.1">
    <property type="nucleotide sequence ID" value="NZ_JAYGII010000008.1"/>
</dbReference>
<dbReference type="Proteomes" id="UP001302316">
    <property type="component" value="Unassembled WGS sequence"/>
</dbReference>
<dbReference type="EMBL" id="JAYGII010000008">
    <property type="protein sequence ID" value="MEA5445318.1"/>
    <property type="molecule type" value="Genomic_DNA"/>
</dbReference>
<proteinExistence type="predicted"/>
<dbReference type="Pfam" id="PF13469">
    <property type="entry name" value="Sulfotransfer_3"/>
    <property type="match status" value="1"/>
</dbReference>
<keyword evidence="2" id="KW-1185">Reference proteome</keyword>
<sequence>MTSRALPPPTVLYIVGQSHVGSTYLSRVLNQHPHIFDAGELNKLHHRMSPGAECACQFGPGGKIGECDFWRRLMRALEAEGIALNELSCLSDTCTGEWRRALFGRPSGRRQRRFVENNLRLFDAIRQYSGKPITLDCSKSPWRLLPLFRSRLIRVKVLHLMRNPRGQIASRMNRGKGFWHTSILKYWRKNSLCVRLFDHDEAYLRVSFDQFLEAPDAVLSGIFQWLGVAEMDPFAVQPASYHHLAGGWARRDPELKRPSPALSRRATRYTRLQNRCLRFLEHRFRDQSTQEPF</sequence>
<dbReference type="InterPro" id="IPR027417">
    <property type="entry name" value="P-loop_NTPase"/>
</dbReference>
<dbReference type="AlphaFoldDB" id="A0AAP6MK74"/>
<evidence type="ECO:0000313" key="2">
    <source>
        <dbReference type="Proteomes" id="UP001302316"/>
    </source>
</evidence>
<evidence type="ECO:0000313" key="1">
    <source>
        <dbReference type="EMBL" id="MEA5445318.1"/>
    </source>
</evidence>
<dbReference type="Gene3D" id="3.40.50.300">
    <property type="entry name" value="P-loop containing nucleotide triphosphate hydrolases"/>
    <property type="match status" value="1"/>
</dbReference>
<dbReference type="SUPFAM" id="SSF52540">
    <property type="entry name" value="P-loop containing nucleoside triphosphate hydrolases"/>
    <property type="match status" value="1"/>
</dbReference>
<gene>
    <name evidence="1" type="ORF">VCB98_05760</name>
</gene>
<protein>
    <submittedName>
        <fullName evidence="1">Sulfotransferase</fullName>
    </submittedName>
</protein>
<name>A0AAP6MK74_9GAMM</name>
<organism evidence="1 2">
    <name type="scientific">Natronospira elongata</name>
    <dbReference type="NCBI Taxonomy" id="3110268"/>
    <lineage>
        <taxon>Bacteria</taxon>
        <taxon>Pseudomonadati</taxon>
        <taxon>Pseudomonadota</taxon>
        <taxon>Gammaproteobacteria</taxon>
        <taxon>Natronospirales</taxon>
        <taxon>Natronospiraceae</taxon>
        <taxon>Natronospira</taxon>
    </lineage>
</organism>
<reference evidence="1 2" key="1">
    <citation type="submission" date="2023-12" db="EMBL/GenBank/DDBJ databases">
        <title>Whole-genome sequencing of halo(alkali)philic microorganisms from hypersaline lakes.</title>
        <authorList>
            <person name="Sorokin D.Y."/>
            <person name="Merkel A.Y."/>
            <person name="Messina E."/>
            <person name="Yakimov M."/>
        </authorList>
    </citation>
    <scope>NUCLEOTIDE SEQUENCE [LARGE SCALE GENOMIC DNA]</scope>
    <source>
        <strain evidence="1 2">AB-CW1</strain>
    </source>
</reference>